<name>A0A7W7ZZK9_9ACTN</name>
<feature type="compositionally biased region" description="Basic and acidic residues" evidence="1">
    <location>
        <begin position="93"/>
        <end position="105"/>
    </location>
</feature>
<dbReference type="EMBL" id="JACHIN010000002">
    <property type="protein sequence ID" value="MBB5076741.1"/>
    <property type="molecule type" value="Genomic_DNA"/>
</dbReference>
<feature type="region of interest" description="Disordered" evidence="1">
    <location>
        <begin position="88"/>
        <end position="118"/>
    </location>
</feature>
<proteinExistence type="predicted"/>
<dbReference type="AlphaFoldDB" id="A0A7W7ZZK9"/>
<evidence type="ECO:0000256" key="1">
    <source>
        <dbReference type="SAM" id="MobiDB-lite"/>
    </source>
</evidence>
<feature type="compositionally biased region" description="Basic residues" evidence="1">
    <location>
        <begin position="106"/>
        <end position="117"/>
    </location>
</feature>
<organism evidence="2 3">
    <name type="scientific">Nonomuraea endophytica</name>
    <dbReference type="NCBI Taxonomy" id="714136"/>
    <lineage>
        <taxon>Bacteria</taxon>
        <taxon>Bacillati</taxon>
        <taxon>Actinomycetota</taxon>
        <taxon>Actinomycetes</taxon>
        <taxon>Streptosporangiales</taxon>
        <taxon>Streptosporangiaceae</taxon>
        <taxon>Nonomuraea</taxon>
    </lineage>
</organism>
<sequence length="137" mass="14843">MRGSTDAFTAWYATRVAAELRGHRGGAQDSPRHLGALARELQSRGAFDEIKSLLPYCAGYVESAYLLCPVLAEIYPEHAAGIAAEVMSIGDPGKGDRGASADPPRRRGPGRRRRSPGTHRLLIDLIQEDLFNTGLDL</sequence>
<evidence type="ECO:0000313" key="2">
    <source>
        <dbReference type="EMBL" id="MBB5076741.1"/>
    </source>
</evidence>
<gene>
    <name evidence="2" type="ORF">HNR40_002205</name>
</gene>
<dbReference type="Proteomes" id="UP000568380">
    <property type="component" value="Unassembled WGS sequence"/>
</dbReference>
<evidence type="ECO:0000313" key="3">
    <source>
        <dbReference type="Proteomes" id="UP000568380"/>
    </source>
</evidence>
<accession>A0A7W7ZZK9</accession>
<comment type="caution">
    <text evidence="2">The sequence shown here is derived from an EMBL/GenBank/DDBJ whole genome shotgun (WGS) entry which is preliminary data.</text>
</comment>
<protein>
    <submittedName>
        <fullName evidence="2">Uncharacterized protein</fullName>
    </submittedName>
</protein>
<dbReference type="RefSeq" id="WP_184960305.1">
    <property type="nucleotide sequence ID" value="NZ_JACHIN010000002.1"/>
</dbReference>
<reference evidence="2 3" key="1">
    <citation type="submission" date="2020-08" db="EMBL/GenBank/DDBJ databases">
        <title>Genomic Encyclopedia of Type Strains, Phase IV (KMG-IV): sequencing the most valuable type-strain genomes for metagenomic binning, comparative biology and taxonomic classification.</title>
        <authorList>
            <person name="Goeker M."/>
        </authorList>
    </citation>
    <scope>NUCLEOTIDE SEQUENCE [LARGE SCALE GENOMIC DNA]</scope>
    <source>
        <strain evidence="2 3">DSM 45385</strain>
    </source>
</reference>
<keyword evidence="3" id="KW-1185">Reference proteome</keyword>